<protein>
    <submittedName>
        <fullName evidence="9">Choline dehydrogenase 6</fullName>
    </submittedName>
</protein>
<feature type="region of interest" description="Disordered" evidence="7">
    <location>
        <begin position="1"/>
        <end position="38"/>
    </location>
</feature>
<feature type="compositionally biased region" description="Basic and acidic residues" evidence="7">
    <location>
        <begin position="1335"/>
        <end position="1356"/>
    </location>
</feature>
<dbReference type="EMBL" id="JAPFFF010000014">
    <property type="protein sequence ID" value="KAK8871153.1"/>
    <property type="molecule type" value="Genomic_DNA"/>
</dbReference>
<dbReference type="SUPFAM" id="SSF54160">
    <property type="entry name" value="Chromo domain-like"/>
    <property type="match status" value="2"/>
</dbReference>
<evidence type="ECO:0000256" key="5">
    <source>
        <dbReference type="ARBA" id="ARBA00022840"/>
    </source>
</evidence>
<dbReference type="PANTHER" id="PTHR45623">
    <property type="entry name" value="CHROMODOMAIN-HELICASE-DNA-BINDING PROTEIN 3-RELATED-RELATED"/>
    <property type="match status" value="1"/>
</dbReference>
<dbReference type="Pfam" id="PF00176">
    <property type="entry name" value="SNF2-rel_dom"/>
    <property type="match status" value="1"/>
</dbReference>
<evidence type="ECO:0000313" key="9">
    <source>
        <dbReference type="EMBL" id="KAK8871153.1"/>
    </source>
</evidence>
<feature type="compositionally biased region" description="Low complexity" evidence="7">
    <location>
        <begin position="1379"/>
        <end position="1388"/>
    </location>
</feature>
<dbReference type="Gene3D" id="2.40.50.40">
    <property type="match status" value="2"/>
</dbReference>
<dbReference type="Proteomes" id="UP001470230">
    <property type="component" value="Unassembled WGS sequence"/>
</dbReference>
<evidence type="ECO:0000256" key="1">
    <source>
        <dbReference type="ARBA" id="ARBA00004123"/>
    </source>
</evidence>
<dbReference type="Gene3D" id="3.30.160.360">
    <property type="match status" value="1"/>
</dbReference>
<dbReference type="PROSITE" id="PS50013">
    <property type="entry name" value="CHROMO_2"/>
    <property type="match status" value="2"/>
</dbReference>
<evidence type="ECO:0000313" key="10">
    <source>
        <dbReference type="Proteomes" id="UP001470230"/>
    </source>
</evidence>
<dbReference type="InterPro" id="IPR000330">
    <property type="entry name" value="SNF2_N"/>
</dbReference>
<dbReference type="PANTHER" id="PTHR45623:SF14">
    <property type="entry name" value="CHROMODOMAIN-HELICASE-DNA-BINDING PROTEIN 1"/>
    <property type="match status" value="1"/>
</dbReference>
<sequence length="1491" mass="172763">MDPSNQEKSIEENSQETNEKATTTDDQNNFQENQDQQVENFFSESEEDDIQNPYKYEKILSHKINNDGTTSYLVKYPKLSYHHLEWIIESTLQEQTGGNELISSYRVHYPKDSDPPHSPFDPNYLIIEKLITSRQEDDGSKSYLTKWCNLDYQNLTWEPESSIPQNIISDFHKTNQIPDFNEQFSKRKFDYTTWKPLEVPNFTPKKHQIEGLKFITHSFCNEQNVILGDDHGLGSSIQCSMFLKWLTSNESNQGPFLIIATDERIKEWKKSLDMLHVSPVLTFLKPKIQRETIADYELFYPGTNLAKPNIILSNFAIQVHDKILSEVNWQSIFLDISHFKDNEEMEKCLTNDFFKLLIKFESSFTLLITSVPINDFSLLKNIFCLILKNLAEVTLQFTQNFDESIQSIIYKSSLQSILLKRTFEDIKNVQYPIAEYIVDCGLTEIQLDLMQSVYQKYISYIVGKSNGFLIKTIFNDLNLICTHPYLHEGAEKDILISKKFSDLGEDDNQSAAEFSNKALIESSSKMKFLIKIVNHIKNSKEKNNRLIICSHHEDVLDIIQEYFEYENIFFERIGSSTRGEERSQAIKKFNMICSVDFAVLIYLESGIEEIKLRDAGHVVLIDSDNNPKKDIEYIAKITDCPKINIYRLLCSRSLERLIYDRVLLKFTNPNYDKLSSSGQVVSLLGFGIDLHDSIDYKNDSVQEILERSIRNYYEKTVTFQNSIASFFNANENKKNDPWANFIPYLIKEESFIEKTPNSHISQNSSIFWTKERLITLNEGLVRFGWGRWSSISNKYIKSLDGASEFEIIGICHILLHILLKKTNNNFPILNYLYQQPLALQASQYEEKFKKENADLYIDLLVKNHDEKLFRIEFMYFINVIVVTCPSPPEEIVVPHIESFFDETWNEDADRYLIYHVYKNGFMRFGNSSISPNLLENRLKCLIETLKKRYLIFHEMKNQNAQFEHLNLVRAVNMLTREEQQKFIQFLIYYGWTTAEDFKEITGSYRTPKELDAIHRVITNFCKGQKDMIYDLAESIPSNIARLVLTREKLLFHIRNSVKEEEVLKPDWPIIQYIVKNGFINLENCEDIRSRFGTNLTTIEYKVSNFLLKYSHNIQLYDSRDLTFNVQKGQIVNYDEMNDSEKMRQSSSPHLKNKISTQVNFECDKDGNPIMPIQITPSLIIVNLGEIVTDRPNFYNNRYIYPKNFASLKMYRSTINPNDKVWYKSSIIDDNTDSPLFRVEMKDDPSIHFDGRAPSKPWLDVLTAANEKKKEFKLPMSKKVTVSGPEYFGLAAPIVQTLIQQMKGADVCLNYNSSIFTPSSSITNISLSQPIEENEGDNKEKEEKKKEETDENENKNEDENDDGMLKIVPRKRDKKISYADSTSSSSNSSDSDDSSEKEEKKGNEDDDKDFNAGDDVDEDESDDNEPFADESYDNDEVEEVEEIEVIEPKKGSSRAPRSNLNNTANHNFNTNVSNNASAFGSGADTADVCIIA</sequence>
<dbReference type="SMART" id="SM00541">
    <property type="entry name" value="FYRN"/>
    <property type="match status" value="1"/>
</dbReference>
<keyword evidence="6" id="KW-0539">Nucleus</keyword>
<dbReference type="Gene3D" id="3.40.50.300">
    <property type="entry name" value="P-loop containing nucleotide triphosphate hydrolases"/>
    <property type="match status" value="1"/>
</dbReference>
<keyword evidence="10" id="KW-1185">Reference proteome</keyword>
<dbReference type="InterPro" id="IPR049730">
    <property type="entry name" value="SNF2/RAD54-like_C"/>
</dbReference>
<keyword evidence="2" id="KW-0677">Repeat</keyword>
<accession>A0ABR2IZR7</accession>
<feature type="region of interest" description="Disordered" evidence="7">
    <location>
        <begin position="1325"/>
        <end position="1465"/>
    </location>
</feature>
<comment type="subcellular location">
    <subcellularLocation>
        <location evidence="1">Nucleus</location>
    </subcellularLocation>
</comment>
<feature type="compositionally biased region" description="Acidic residues" evidence="7">
    <location>
        <begin position="1403"/>
        <end position="1444"/>
    </location>
</feature>
<dbReference type="InterPro" id="IPR016197">
    <property type="entry name" value="Chromo-like_dom_sf"/>
</dbReference>
<dbReference type="InterPro" id="IPR001650">
    <property type="entry name" value="Helicase_C-like"/>
</dbReference>
<evidence type="ECO:0000259" key="8">
    <source>
        <dbReference type="PROSITE" id="PS50013"/>
    </source>
</evidence>
<dbReference type="Pfam" id="PF05965">
    <property type="entry name" value="FYRC"/>
    <property type="match status" value="1"/>
</dbReference>
<dbReference type="Pfam" id="PF05964">
    <property type="entry name" value="FYRN"/>
    <property type="match status" value="1"/>
</dbReference>
<dbReference type="InterPro" id="IPR023780">
    <property type="entry name" value="Chromo_domain"/>
</dbReference>
<dbReference type="Gene3D" id="3.40.50.10810">
    <property type="entry name" value="Tandem AAA-ATPase domain"/>
    <property type="match status" value="1"/>
</dbReference>
<evidence type="ECO:0000256" key="3">
    <source>
        <dbReference type="ARBA" id="ARBA00022741"/>
    </source>
</evidence>
<feature type="compositionally biased region" description="Low complexity" evidence="7">
    <location>
        <begin position="24"/>
        <end position="38"/>
    </location>
</feature>
<organism evidence="9 10">
    <name type="scientific">Tritrichomonas musculus</name>
    <dbReference type="NCBI Taxonomy" id="1915356"/>
    <lineage>
        <taxon>Eukaryota</taxon>
        <taxon>Metamonada</taxon>
        <taxon>Parabasalia</taxon>
        <taxon>Tritrichomonadida</taxon>
        <taxon>Tritrichomonadidae</taxon>
        <taxon>Tritrichomonas</taxon>
    </lineage>
</organism>
<name>A0ABR2IZR7_9EUKA</name>
<dbReference type="CDD" id="cd18793">
    <property type="entry name" value="SF2_C_SNF"/>
    <property type="match status" value="1"/>
</dbReference>
<keyword evidence="4" id="KW-0378">Hydrolase</keyword>
<dbReference type="PROSITE" id="PS51543">
    <property type="entry name" value="FYRC"/>
    <property type="match status" value="1"/>
</dbReference>
<feature type="domain" description="Chromo" evidence="8">
    <location>
        <begin position="54"/>
        <end position="117"/>
    </location>
</feature>
<dbReference type="InterPro" id="IPR038718">
    <property type="entry name" value="SNF2-like_sf"/>
</dbReference>
<dbReference type="InterPro" id="IPR027417">
    <property type="entry name" value="P-loop_NTPase"/>
</dbReference>
<dbReference type="PROSITE" id="PS51542">
    <property type="entry name" value="FYRN"/>
    <property type="match status" value="1"/>
</dbReference>
<keyword evidence="3" id="KW-0547">Nucleotide-binding</keyword>
<dbReference type="SUPFAM" id="SSF52540">
    <property type="entry name" value="P-loop containing nucleoside triphosphate hydrolases"/>
    <property type="match status" value="2"/>
</dbReference>
<feature type="domain" description="Chromo" evidence="8">
    <location>
        <begin position="125"/>
        <end position="196"/>
    </location>
</feature>
<dbReference type="Pfam" id="PF00271">
    <property type="entry name" value="Helicase_C"/>
    <property type="match status" value="1"/>
</dbReference>
<keyword evidence="5" id="KW-0067">ATP-binding</keyword>
<evidence type="ECO:0000256" key="4">
    <source>
        <dbReference type="ARBA" id="ARBA00022801"/>
    </source>
</evidence>
<reference evidence="9 10" key="1">
    <citation type="submission" date="2024-04" db="EMBL/GenBank/DDBJ databases">
        <title>Tritrichomonas musculus Genome.</title>
        <authorList>
            <person name="Alves-Ferreira E."/>
            <person name="Grigg M."/>
            <person name="Lorenzi H."/>
            <person name="Galac M."/>
        </authorList>
    </citation>
    <scope>NUCLEOTIDE SEQUENCE [LARGE SCALE GENOMIC DNA]</scope>
    <source>
        <strain evidence="9 10">EAF2021</strain>
    </source>
</reference>
<dbReference type="InterPro" id="IPR003889">
    <property type="entry name" value="FYrich_C"/>
</dbReference>
<dbReference type="SMART" id="SM00298">
    <property type="entry name" value="CHROMO"/>
    <property type="match status" value="2"/>
</dbReference>
<evidence type="ECO:0000256" key="7">
    <source>
        <dbReference type="SAM" id="MobiDB-lite"/>
    </source>
</evidence>
<dbReference type="InterPro" id="IPR003888">
    <property type="entry name" value="FYrich_N"/>
</dbReference>
<proteinExistence type="predicted"/>
<gene>
    <name evidence="9" type="ORF">M9Y10_009066</name>
</gene>
<dbReference type="InterPro" id="IPR000953">
    <property type="entry name" value="Chromo/chromo_shadow_dom"/>
</dbReference>
<dbReference type="Pfam" id="PF00385">
    <property type="entry name" value="Chromo"/>
    <property type="match status" value="1"/>
</dbReference>
<evidence type="ECO:0000256" key="2">
    <source>
        <dbReference type="ARBA" id="ARBA00022737"/>
    </source>
</evidence>
<comment type="caution">
    <text evidence="9">The sequence shown here is derived from an EMBL/GenBank/DDBJ whole genome shotgun (WGS) entry which is preliminary data.</text>
</comment>
<evidence type="ECO:0000256" key="6">
    <source>
        <dbReference type="ARBA" id="ARBA00023242"/>
    </source>
</evidence>